<keyword evidence="3" id="KW-1185">Reference proteome</keyword>
<name>A0ABR4BG11_9LECA</name>
<protein>
    <submittedName>
        <fullName evidence="2">Uncharacterized protein</fullName>
    </submittedName>
</protein>
<reference evidence="2 3" key="1">
    <citation type="submission" date="2024-09" db="EMBL/GenBank/DDBJ databases">
        <title>Rethinking Asexuality: The Enigmatic Case of Functional Sexual Genes in Lepraria (Stereocaulaceae).</title>
        <authorList>
            <person name="Doellman M."/>
            <person name="Sun Y."/>
            <person name="Barcenas-Pena A."/>
            <person name="Lumbsch H.T."/>
            <person name="Grewe F."/>
        </authorList>
    </citation>
    <scope>NUCLEOTIDE SEQUENCE [LARGE SCALE GENOMIC DNA]</scope>
    <source>
        <strain evidence="2 3">Grewe 0041</strain>
    </source>
</reference>
<comment type="caution">
    <text evidence="2">The sequence shown here is derived from an EMBL/GenBank/DDBJ whole genome shotgun (WGS) entry which is preliminary data.</text>
</comment>
<proteinExistence type="predicted"/>
<gene>
    <name evidence="2" type="ORF">ABVK25_003074</name>
</gene>
<dbReference type="Proteomes" id="UP001590951">
    <property type="component" value="Unassembled WGS sequence"/>
</dbReference>
<evidence type="ECO:0000313" key="2">
    <source>
        <dbReference type="EMBL" id="KAL2056680.1"/>
    </source>
</evidence>
<sequence>MSLSKEDARRREIFFNAMATIDQHQELERLKAECNTTIYGYVPYGRQRASNTKRSNGEAVCFENGELNPYEQLEGDTERCMSELDGNFPKGIFDEVDRELAELSEEENGEQTTCGYGHEREQGNKEEGDSSSVVQRSSEGIVVSQKDLVKSTTISSRTSEPQSTLLPEALEIKKRYGTLKVSAWEWAVKHFPKVPNSNKSSLNLAGLAEISPELMEFVSYISACTDNSWENTPSMTSDQNLYMASLAKCSTCMCLDMRCLAQQANSCKYWKSKTWIRSTQMPCAETPPAFNLNSTFTTPPTDLISSLSTFQAAFLHMLHLLLPFSSSTSAPPSFSNSLSHILQKRSNSLPPRPPPPKDPLTISPRIQLSVLFSQGKRCMLSTPWK</sequence>
<feature type="region of interest" description="Disordered" evidence="1">
    <location>
        <begin position="104"/>
        <end position="137"/>
    </location>
</feature>
<evidence type="ECO:0000313" key="3">
    <source>
        <dbReference type="Proteomes" id="UP001590951"/>
    </source>
</evidence>
<organism evidence="2 3">
    <name type="scientific">Lepraria finkii</name>
    <dbReference type="NCBI Taxonomy" id="1340010"/>
    <lineage>
        <taxon>Eukaryota</taxon>
        <taxon>Fungi</taxon>
        <taxon>Dikarya</taxon>
        <taxon>Ascomycota</taxon>
        <taxon>Pezizomycotina</taxon>
        <taxon>Lecanoromycetes</taxon>
        <taxon>OSLEUM clade</taxon>
        <taxon>Lecanoromycetidae</taxon>
        <taxon>Lecanorales</taxon>
        <taxon>Lecanorineae</taxon>
        <taxon>Stereocaulaceae</taxon>
        <taxon>Lepraria</taxon>
    </lineage>
</organism>
<dbReference type="EMBL" id="JBHFEH010000007">
    <property type="protein sequence ID" value="KAL2056680.1"/>
    <property type="molecule type" value="Genomic_DNA"/>
</dbReference>
<accession>A0ABR4BG11</accession>
<feature type="compositionally biased region" description="Basic and acidic residues" evidence="1">
    <location>
        <begin position="117"/>
        <end position="128"/>
    </location>
</feature>
<evidence type="ECO:0000256" key="1">
    <source>
        <dbReference type="SAM" id="MobiDB-lite"/>
    </source>
</evidence>